<proteinExistence type="predicted"/>
<protein>
    <submittedName>
        <fullName evidence="1">Uncharacterized protein</fullName>
    </submittedName>
</protein>
<sequence>MMIEGSFEPRVQANMDVALERVCGKAPDGQRHDVRKRVAKAILQCAKSGKTALGALTEAGEKALWRIPNKVA</sequence>
<dbReference type="EMBL" id="LT670849">
    <property type="protein sequence ID" value="SHN80996.1"/>
    <property type="molecule type" value="Genomic_DNA"/>
</dbReference>
<dbReference type="Proteomes" id="UP000184096">
    <property type="component" value="Chromosome I"/>
</dbReference>
<dbReference type="AlphaFoldDB" id="A0A1M7UDG3"/>
<accession>A0A1M7UDG3</accession>
<reference evidence="2" key="1">
    <citation type="submission" date="2016-11" db="EMBL/GenBank/DDBJ databases">
        <authorList>
            <person name="Varghese N."/>
            <person name="Submissions S."/>
        </authorList>
    </citation>
    <scope>NUCLEOTIDE SEQUENCE [LARGE SCALE GENOMIC DNA]</scope>
    <source>
        <strain evidence="2">GAS401</strain>
    </source>
</reference>
<organism evidence="1 2">
    <name type="scientific">Bradyrhizobium erythrophlei</name>
    <dbReference type="NCBI Taxonomy" id="1437360"/>
    <lineage>
        <taxon>Bacteria</taxon>
        <taxon>Pseudomonadati</taxon>
        <taxon>Pseudomonadota</taxon>
        <taxon>Alphaproteobacteria</taxon>
        <taxon>Hyphomicrobiales</taxon>
        <taxon>Nitrobacteraceae</taxon>
        <taxon>Bradyrhizobium</taxon>
    </lineage>
</organism>
<gene>
    <name evidence="1" type="ORF">SAMN05444170_4573</name>
</gene>
<evidence type="ECO:0000313" key="2">
    <source>
        <dbReference type="Proteomes" id="UP000184096"/>
    </source>
</evidence>
<evidence type="ECO:0000313" key="1">
    <source>
        <dbReference type="EMBL" id="SHN80996.1"/>
    </source>
</evidence>
<keyword evidence="2" id="KW-1185">Reference proteome</keyword>
<name>A0A1M7UDG3_9BRAD</name>